<protein>
    <recommendedName>
        <fullName evidence="1">SnoaL-like domain-containing protein</fullName>
    </recommendedName>
</protein>
<proteinExistence type="predicted"/>
<dbReference type="InterPro" id="IPR032710">
    <property type="entry name" value="NTF2-like_dom_sf"/>
</dbReference>
<dbReference type="AlphaFoldDB" id="A0A1F7WIC8"/>
<gene>
    <name evidence="2" type="ORF">A2008_05900</name>
</gene>
<dbReference type="InterPro" id="IPR037401">
    <property type="entry name" value="SnoaL-like"/>
</dbReference>
<dbReference type="Pfam" id="PF13474">
    <property type="entry name" value="SnoaL_3"/>
    <property type="match status" value="1"/>
</dbReference>
<comment type="caution">
    <text evidence="2">The sequence shown here is derived from an EMBL/GenBank/DDBJ whole genome shotgun (WGS) entry which is preliminary data.</text>
</comment>
<reference evidence="2 3" key="1">
    <citation type="journal article" date="2016" name="Nat. Commun.">
        <title>Thousands of microbial genomes shed light on interconnected biogeochemical processes in an aquifer system.</title>
        <authorList>
            <person name="Anantharaman K."/>
            <person name="Brown C.T."/>
            <person name="Hug L.A."/>
            <person name="Sharon I."/>
            <person name="Castelle C.J."/>
            <person name="Probst A.J."/>
            <person name="Thomas B.C."/>
            <person name="Singh A."/>
            <person name="Wilkins M.J."/>
            <person name="Karaoz U."/>
            <person name="Brodie E.L."/>
            <person name="Williams K.H."/>
            <person name="Hubbard S.S."/>
            <person name="Banfield J.F."/>
        </authorList>
    </citation>
    <scope>NUCLEOTIDE SEQUENCE [LARGE SCALE GENOMIC DNA]</scope>
</reference>
<dbReference type="SUPFAM" id="SSF54427">
    <property type="entry name" value="NTF2-like"/>
    <property type="match status" value="1"/>
</dbReference>
<dbReference type="EMBL" id="MGFH01000223">
    <property type="protein sequence ID" value="OGM01825.1"/>
    <property type="molecule type" value="Genomic_DNA"/>
</dbReference>
<dbReference type="Proteomes" id="UP000178735">
    <property type="component" value="Unassembled WGS sequence"/>
</dbReference>
<evidence type="ECO:0000259" key="1">
    <source>
        <dbReference type="Pfam" id="PF13474"/>
    </source>
</evidence>
<dbReference type="STRING" id="1817813.A2008_05900"/>
<feature type="domain" description="SnoaL-like" evidence="1">
    <location>
        <begin position="8"/>
        <end position="128"/>
    </location>
</feature>
<organism evidence="2 3">
    <name type="scientific">Candidatus Wallbacteria bacterium GWC2_49_35</name>
    <dbReference type="NCBI Taxonomy" id="1817813"/>
    <lineage>
        <taxon>Bacteria</taxon>
        <taxon>Candidatus Walliibacteriota</taxon>
    </lineage>
</organism>
<dbReference type="Gene3D" id="3.10.450.50">
    <property type="match status" value="1"/>
</dbReference>
<evidence type="ECO:0000313" key="3">
    <source>
        <dbReference type="Proteomes" id="UP000178735"/>
    </source>
</evidence>
<evidence type="ECO:0000313" key="2">
    <source>
        <dbReference type="EMBL" id="OGM01825.1"/>
    </source>
</evidence>
<name>A0A1F7WIC8_9BACT</name>
<sequence>MMKHETKVKSALDHFMKAYEKKDVNGVIGLFSNRPGVVFIGTGCDEKCLGLDKLKNQFERDFVQSEKVHVSQKWETVSVVGDVAWLAAEVDFKTKIHGKSKEFMTRLSAVLEHREEQWRFVHMHISLPPTEQRAGESFPTCDLY</sequence>
<accession>A0A1F7WIC8</accession>